<reference evidence="1 2" key="1">
    <citation type="journal article" date="2018" name="PLoS Genet.">
        <title>Population sequencing reveals clonal diversity and ancestral inbreeding in the grapevine cultivar Chardonnay.</title>
        <authorList>
            <person name="Roach M.J."/>
            <person name="Johnson D.L."/>
            <person name="Bohlmann J."/>
            <person name="van Vuuren H.J."/>
            <person name="Jones S.J."/>
            <person name="Pretorius I.S."/>
            <person name="Schmidt S.A."/>
            <person name="Borneman A.R."/>
        </authorList>
    </citation>
    <scope>NUCLEOTIDE SEQUENCE [LARGE SCALE GENOMIC DNA]</scope>
    <source>
        <strain evidence="2">cv. Chardonnay</strain>
        <tissue evidence="1">Leaf</tissue>
    </source>
</reference>
<evidence type="ECO:0000313" key="1">
    <source>
        <dbReference type="EMBL" id="RVW47194.1"/>
    </source>
</evidence>
<accession>A0A438EHJ0</accession>
<sequence>MTICFPSLLTLSSLPTYFLFLFVIPKRVCARLEKIQRDFLWGRGALENRPHLVSWKIICVAKKDGSLGICSLAAFNMALLGKWLWRFANENDPLWKQIITRKYDLQEGGGAPKVKCFPKLFNLVVNKEGWVAEAWEEDGVGGSWGLCFNRHLNDWEVGEVESLLSKLHPLTFRIGVDDLLWWRENKNGNFSVKASFFGWEAVWSRLLTIDHLKRSGWNILNSEDFSFKFGNLHPCEAIEKGNLTEASKEVWKSLLECGWEVAIVPPSNYADFVSTMLLMTFSMNFSGNTQLASPSGSTECTPTCSLQQNKLPTTLSFGSFPYKERRRRGPWRPCKPRRKEREELYLGSVTLLPWKLC</sequence>
<dbReference type="PANTHER" id="PTHR33116">
    <property type="entry name" value="REVERSE TRANSCRIPTASE ZINC-BINDING DOMAIN-CONTAINING PROTEIN-RELATED-RELATED"/>
    <property type="match status" value="1"/>
</dbReference>
<organism evidence="1 2">
    <name type="scientific">Vitis vinifera</name>
    <name type="common">Grape</name>
    <dbReference type="NCBI Taxonomy" id="29760"/>
    <lineage>
        <taxon>Eukaryota</taxon>
        <taxon>Viridiplantae</taxon>
        <taxon>Streptophyta</taxon>
        <taxon>Embryophyta</taxon>
        <taxon>Tracheophyta</taxon>
        <taxon>Spermatophyta</taxon>
        <taxon>Magnoliopsida</taxon>
        <taxon>eudicotyledons</taxon>
        <taxon>Gunneridae</taxon>
        <taxon>Pentapetalae</taxon>
        <taxon>rosids</taxon>
        <taxon>Vitales</taxon>
        <taxon>Vitaceae</taxon>
        <taxon>Viteae</taxon>
        <taxon>Vitis</taxon>
    </lineage>
</organism>
<protein>
    <submittedName>
        <fullName evidence="1">Putative ribonuclease H protein</fullName>
    </submittedName>
</protein>
<comment type="caution">
    <text evidence="1">The sequence shown here is derived from an EMBL/GenBank/DDBJ whole genome shotgun (WGS) entry which is preliminary data.</text>
</comment>
<evidence type="ECO:0000313" key="2">
    <source>
        <dbReference type="Proteomes" id="UP000288805"/>
    </source>
</evidence>
<gene>
    <name evidence="1" type="primary">VvCHDh000004_1155</name>
    <name evidence="1" type="ORF">CK203_070144</name>
</gene>
<dbReference type="AlphaFoldDB" id="A0A438EHJ0"/>
<dbReference type="PANTHER" id="PTHR33116:SF78">
    <property type="entry name" value="OS12G0587133 PROTEIN"/>
    <property type="match status" value="1"/>
</dbReference>
<dbReference type="Proteomes" id="UP000288805">
    <property type="component" value="Unassembled WGS sequence"/>
</dbReference>
<name>A0A438EHJ0_VITVI</name>
<dbReference type="EMBL" id="QGNW01001287">
    <property type="protein sequence ID" value="RVW47194.1"/>
    <property type="molecule type" value="Genomic_DNA"/>
</dbReference>
<proteinExistence type="predicted"/>